<keyword evidence="1" id="KW-0963">Cytoplasm</keyword>
<dbReference type="Proteomes" id="UP001611162">
    <property type="component" value="Unassembled WGS sequence"/>
</dbReference>
<dbReference type="InterPro" id="IPR047246">
    <property type="entry name" value="ThrRS_anticodon"/>
</dbReference>
<keyword evidence="2" id="KW-0547">Nucleotide-binding</keyword>
<reference evidence="6 7" key="1">
    <citation type="submission" date="2024-10" db="EMBL/GenBank/DDBJ databases">
        <title>The Natural Products Discovery Center: Release of the First 8490 Sequenced Strains for Exploring Actinobacteria Biosynthetic Diversity.</title>
        <authorList>
            <person name="Kalkreuter E."/>
            <person name="Kautsar S.A."/>
            <person name="Yang D."/>
            <person name="Bader C.D."/>
            <person name="Teijaro C.N."/>
            <person name="Fluegel L."/>
            <person name="Davis C.M."/>
            <person name="Simpson J.R."/>
            <person name="Lauterbach L."/>
            <person name="Steele A.D."/>
            <person name="Gui C."/>
            <person name="Meng S."/>
            <person name="Li G."/>
            <person name="Viehrig K."/>
            <person name="Ye F."/>
            <person name="Su P."/>
            <person name="Kiefer A.F."/>
            <person name="Nichols A."/>
            <person name="Cepeda A.J."/>
            <person name="Yan W."/>
            <person name="Fan B."/>
            <person name="Jiang Y."/>
            <person name="Adhikari A."/>
            <person name="Zheng C.-J."/>
            <person name="Schuster L."/>
            <person name="Cowan T.M."/>
            <person name="Smanski M.J."/>
            <person name="Chevrette M.G."/>
            <person name="De Carvalho L.P.S."/>
            <person name="Shen B."/>
        </authorList>
    </citation>
    <scope>NUCLEOTIDE SEQUENCE [LARGE SCALE GENOMIC DNA]</scope>
    <source>
        <strain evidence="6 7">NPDC020979</strain>
    </source>
</reference>
<dbReference type="Pfam" id="PF03129">
    <property type="entry name" value="HGTP_anticodon"/>
    <property type="match status" value="1"/>
</dbReference>
<dbReference type="CDD" id="cd00860">
    <property type="entry name" value="ThrRS_anticodon"/>
    <property type="match status" value="1"/>
</dbReference>
<evidence type="ECO:0000313" key="7">
    <source>
        <dbReference type="Proteomes" id="UP001611162"/>
    </source>
</evidence>
<proteinExistence type="predicted"/>
<keyword evidence="7" id="KW-1185">Reference proteome</keyword>
<dbReference type="RefSeq" id="WP_397613883.1">
    <property type="nucleotide sequence ID" value="NZ_JBIRRB010000009.1"/>
</dbReference>
<evidence type="ECO:0000256" key="2">
    <source>
        <dbReference type="ARBA" id="ARBA00022840"/>
    </source>
</evidence>
<dbReference type="PANTHER" id="PTHR11451:SF44">
    <property type="entry name" value="THREONINE--TRNA LIGASE, CHLOROPLASTIC_MITOCHONDRIAL 2"/>
    <property type="match status" value="1"/>
</dbReference>
<sequence>MSSSSRCPAAMSPGTSCAAAVPRWVRRRCPDRPGAGPGAPTSPHLTEHFAGAFPVWLAPEQVRVILIVDELTDYAREVRDALLDADIRADIDTGDGRLNAKVRTAVTRKIPLIVVVGRREAEERSVTVCDRSGKETPMPLDAFVAHVTDLVRTKSLDGAGHPRPETGTATV</sequence>
<name>A0ABW7TB97_9ACTN</name>
<dbReference type="PANTHER" id="PTHR11451">
    <property type="entry name" value="THREONINE-TRNA LIGASE"/>
    <property type="match status" value="1"/>
</dbReference>
<feature type="domain" description="Anticodon-binding" evidence="5">
    <location>
        <begin position="61"/>
        <end position="148"/>
    </location>
</feature>
<evidence type="ECO:0000313" key="6">
    <source>
        <dbReference type="EMBL" id="MFI0913647.1"/>
    </source>
</evidence>
<dbReference type="EMBL" id="JBIRRB010000009">
    <property type="protein sequence ID" value="MFI0913647.1"/>
    <property type="molecule type" value="Genomic_DNA"/>
</dbReference>
<organism evidence="6 7">
    <name type="scientific">Streptomyces abikoensis</name>
    <dbReference type="NCBI Taxonomy" id="97398"/>
    <lineage>
        <taxon>Bacteria</taxon>
        <taxon>Bacillati</taxon>
        <taxon>Actinomycetota</taxon>
        <taxon>Actinomycetes</taxon>
        <taxon>Kitasatosporales</taxon>
        <taxon>Streptomycetaceae</taxon>
        <taxon>Streptomyces</taxon>
    </lineage>
</organism>
<keyword evidence="2" id="KW-0067">ATP-binding</keyword>
<dbReference type="GO" id="GO:0016874">
    <property type="term" value="F:ligase activity"/>
    <property type="evidence" value="ECO:0007669"/>
    <property type="project" value="UniProtKB-KW"/>
</dbReference>
<keyword evidence="4" id="KW-0030">Aminoacyl-tRNA synthetase</keyword>
<evidence type="ECO:0000256" key="3">
    <source>
        <dbReference type="ARBA" id="ARBA00022917"/>
    </source>
</evidence>
<dbReference type="Gene3D" id="3.40.50.800">
    <property type="entry name" value="Anticodon-binding domain"/>
    <property type="match status" value="1"/>
</dbReference>
<dbReference type="InterPro" id="IPR004154">
    <property type="entry name" value="Anticodon-bd"/>
</dbReference>
<keyword evidence="6" id="KW-0436">Ligase</keyword>
<keyword evidence="3" id="KW-0648">Protein biosynthesis</keyword>
<protein>
    <submittedName>
        <fullName evidence="6">His/Gly/Thr/Pro-type tRNA ligase C-terminal domain-containing protein</fullName>
    </submittedName>
</protein>
<accession>A0ABW7TB97</accession>
<dbReference type="InterPro" id="IPR036621">
    <property type="entry name" value="Anticodon-bd_dom_sf"/>
</dbReference>
<gene>
    <name evidence="6" type="ORF">ACH4TF_24800</name>
</gene>
<comment type="caution">
    <text evidence="6">The sequence shown here is derived from an EMBL/GenBank/DDBJ whole genome shotgun (WGS) entry which is preliminary data.</text>
</comment>
<evidence type="ECO:0000256" key="1">
    <source>
        <dbReference type="ARBA" id="ARBA00022490"/>
    </source>
</evidence>
<evidence type="ECO:0000259" key="5">
    <source>
        <dbReference type="Pfam" id="PF03129"/>
    </source>
</evidence>
<evidence type="ECO:0000256" key="4">
    <source>
        <dbReference type="ARBA" id="ARBA00023146"/>
    </source>
</evidence>
<dbReference type="SUPFAM" id="SSF52954">
    <property type="entry name" value="Class II aaRS ABD-related"/>
    <property type="match status" value="1"/>
</dbReference>